<organism evidence="6 7">
    <name type="scientific">Naumannella cuiyingiana</name>
    <dbReference type="NCBI Taxonomy" id="1347891"/>
    <lineage>
        <taxon>Bacteria</taxon>
        <taxon>Bacillati</taxon>
        <taxon>Actinomycetota</taxon>
        <taxon>Actinomycetes</taxon>
        <taxon>Propionibacteriales</taxon>
        <taxon>Propionibacteriaceae</taxon>
        <taxon>Naumannella</taxon>
    </lineage>
</organism>
<evidence type="ECO:0000256" key="4">
    <source>
        <dbReference type="PROSITE-ProRule" id="PRU00335"/>
    </source>
</evidence>
<evidence type="ECO:0000313" key="7">
    <source>
        <dbReference type="Proteomes" id="UP000527616"/>
    </source>
</evidence>
<dbReference type="AlphaFoldDB" id="A0A7Z0DBL9"/>
<dbReference type="InterPro" id="IPR009057">
    <property type="entry name" value="Homeodomain-like_sf"/>
</dbReference>
<dbReference type="InterPro" id="IPR050109">
    <property type="entry name" value="HTH-type_TetR-like_transc_reg"/>
</dbReference>
<reference evidence="6 7" key="1">
    <citation type="submission" date="2020-07" db="EMBL/GenBank/DDBJ databases">
        <title>Sequencing the genomes of 1000 actinobacteria strains.</title>
        <authorList>
            <person name="Klenk H.-P."/>
        </authorList>
    </citation>
    <scope>NUCLEOTIDE SEQUENCE [LARGE SCALE GENOMIC DNA]</scope>
    <source>
        <strain evidence="6 7">DSM 103164</strain>
    </source>
</reference>
<keyword evidence="2 4" id="KW-0238">DNA-binding</keyword>
<dbReference type="PANTHER" id="PTHR30055:SF243">
    <property type="entry name" value="HTH-TYPE TRANSCRIPTIONAL REGULATOR RV1816"/>
    <property type="match status" value="1"/>
</dbReference>
<keyword evidence="3" id="KW-0804">Transcription</keyword>
<evidence type="ECO:0000256" key="2">
    <source>
        <dbReference type="ARBA" id="ARBA00023125"/>
    </source>
</evidence>
<dbReference type="Proteomes" id="UP000527616">
    <property type="component" value="Unassembled WGS sequence"/>
</dbReference>
<dbReference type="InterPro" id="IPR025996">
    <property type="entry name" value="MT1864/Rv1816-like_C"/>
</dbReference>
<dbReference type="EMBL" id="JACBZS010000001">
    <property type="protein sequence ID" value="NYI72387.1"/>
    <property type="molecule type" value="Genomic_DNA"/>
</dbReference>
<name>A0A7Z0DBL9_9ACTN</name>
<evidence type="ECO:0000256" key="3">
    <source>
        <dbReference type="ARBA" id="ARBA00023163"/>
    </source>
</evidence>
<dbReference type="Pfam" id="PF00440">
    <property type="entry name" value="TetR_N"/>
    <property type="match status" value="1"/>
</dbReference>
<dbReference type="GO" id="GO:0000976">
    <property type="term" value="F:transcription cis-regulatory region binding"/>
    <property type="evidence" value="ECO:0007669"/>
    <property type="project" value="TreeGrafter"/>
</dbReference>
<comment type="caution">
    <text evidence="6">The sequence shown here is derived from an EMBL/GenBank/DDBJ whole genome shotgun (WGS) entry which is preliminary data.</text>
</comment>
<dbReference type="SUPFAM" id="SSF48498">
    <property type="entry name" value="Tetracyclin repressor-like, C-terminal domain"/>
    <property type="match status" value="1"/>
</dbReference>
<dbReference type="Gene3D" id="1.10.357.10">
    <property type="entry name" value="Tetracycline Repressor, domain 2"/>
    <property type="match status" value="1"/>
</dbReference>
<dbReference type="GO" id="GO:0003700">
    <property type="term" value="F:DNA-binding transcription factor activity"/>
    <property type="evidence" value="ECO:0007669"/>
    <property type="project" value="TreeGrafter"/>
</dbReference>
<evidence type="ECO:0000259" key="5">
    <source>
        <dbReference type="PROSITE" id="PS50977"/>
    </source>
</evidence>
<dbReference type="InterPro" id="IPR001647">
    <property type="entry name" value="HTH_TetR"/>
</dbReference>
<feature type="DNA-binding region" description="H-T-H motif" evidence="4">
    <location>
        <begin position="36"/>
        <end position="55"/>
    </location>
</feature>
<accession>A0A7Z0DBL9</accession>
<dbReference type="RefSeq" id="WP_179446059.1">
    <property type="nucleotide sequence ID" value="NZ_JACBZS010000001.1"/>
</dbReference>
<dbReference type="PRINTS" id="PR00455">
    <property type="entry name" value="HTHTETR"/>
</dbReference>
<feature type="domain" description="HTH tetR-type" evidence="5">
    <location>
        <begin position="13"/>
        <end position="73"/>
    </location>
</feature>
<dbReference type="SUPFAM" id="SSF46689">
    <property type="entry name" value="Homeodomain-like"/>
    <property type="match status" value="1"/>
</dbReference>
<evidence type="ECO:0000313" key="6">
    <source>
        <dbReference type="EMBL" id="NYI72387.1"/>
    </source>
</evidence>
<sequence>MAGSSTPRARARARTLDEITEIARRQIAEQGAATLSLRGVARELGVVSSAVYRYYPSRDALITALLIDSFGRLGDAVEQAAGRRAATPRARFVAACAVLRDWARDHPHEFMLIYGSPIPGYAAPADTVPAAARVVTPFVEVLVAAGDALGAAEEVPGPAALVRQLGGIADRLGAPELAPATVAALFSVLSELIGFTSLELNGHLVGTIDPADRYARLAFDRLADRVGLGAD</sequence>
<dbReference type="Pfam" id="PF13305">
    <property type="entry name" value="TetR_C_33"/>
    <property type="match status" value="1"/>
</dbReference>
<keyword evidence="7" id="KW-1185">Reference proteome</keyword>
<dbReference type="PANTHER" id="PTHR30055">
    <property type="entry name" value="HTH-TYPE TRANSCRIPTIONAL REGULATOR RUTR"/>
    <property type="match status" value="1"/>
</dbReference>
<evidence type="ECO:0000256" key="1">
    <source>
        <dbReference type="ARBA" id="ARBA00023015"/>
    </source>
</evidence>
<dbReference type="InterPro" id="IPR036271">
    <property type="entry name" value="Tet_transcr_reg_TetR-rel_C_sf"/>
</dbReference>
<gene>
    <name evidence="6" type="ORF">GGQ54_002947</name>
</gene>
<proteinExistence type="predicted"/>
<dbReference type="PROSITE" id="PS50977">
    <property type="entry name" value="HTH_TETR_2"/>
    <property type="match status" value="1"/>
</dbReference>
<keyword evidence="1" id="KW-0805">Transcription regulation</keyword>
<protein>
    <submittedName>
        <fullName evidence="6">AcrR family transcriptional regulator</fullName>
    </submittedName>
</protein>